<comment type="caution">
    <text evidence="2">The sequence shown here is derived from an EMBL/GenBank/DDBJ whole genome shotgun (WGS) entry which is preliminary data.</text>
</comment>
<dbReference type="PANTHER" id="PTHR32385">
    <property type="entry name" value="MANNOSYL PHOSPHORYLINOSITOL CERAMIDE SYNTHASE"/>
    <property type="match status" value="1"/>
</dbReference>
<accession>A0ABW3D2J5</accession>
<dbReference type="Gene3D" id="3.90.550.20">
    <property type="match status" value="1"/>
</dbReference>
<dbReference type="EMBL" id="JBHTJH010000025">
    <property type="protein sequence ID" value="MFD0864100.1"/>
    <property type="molecule type" value="Genomic_DNA"/>
</dbReference>
<protein>
    <submittedName>
        <fullName evidence="2">Glycosyltransferase</fullName>
    </submittedName>
</protein>
<evidence type="ECO:0000256" key="1">
    <source>
        <dbReference type="ARBA" id="ARBA00022679"/>
    </source>
</evidence>
<dbReference type="InterPro" id="IPR007577">
    <property type="entry name" value="GlycoTrfase_DXD_sugar-bd_CS"/>
</dbReference>
<dbReference type="Proteomes" id="UP001596978">
    <property type="component" value="Unassembled WGS sequence"/>
</dbReference>
<organism evidence="2 3">
    <name type="scientific">Sungkyunkwania multivorans</name>
    <dbReference type="NCBI Taxonomy" id="1173618"/>
    <lineage>
        <taxon>Bacteria</taxon>
        <taxon>Pseudomonadati</taxon>
        <taxon>Bacteroidota</taxon>
        <taxon>Flavobacteriia</taxon>
        <taxon>Flavobacteriales</taxon>
        <taxon>Flavobacteriaceae</taxon>
        <taxon>Sungkyunkwania</taxon>
    </lineage>
</organism>
<sequence>MIPKKLHYCWFGGKEKPETLVRCLKSWQLYCPDYQITEWNETNTKSFSNRFYKNALRKRKYAFVADYVRAKVLFEEGGVYLDTDMLLVRSVDDLLKYDFFIGEEVSGRIAFGLFGARPKHRFLEKMLAFYNSNYFDNFSRPVITHKFSPLINKDTISTNEVILAPPYFYPLPYEQKEADHHSFLKPESYAVHLWDHSWGEEMNTTAWSWIKKLSEVTVDFLFYGYPYSYFKRYFRGFSRQLYYALKKKP</sequence>
<proteinExistence type="predicted"/>
<gene>
    <name evidence="2" type="ORF">ACFQ1M_17935</name>
</gene>
<name>A0ABW3D2J5_9FLAO</name>
<keyword evidence="1" id="KW-0808">Transferase</keyword>
<dbReference type="InterPro" id="IPR029044">
    <property type="entry name" value="Nucleotide-diphossugar_trans"/>
</dbReference>
<keyword evidence="3" id="KW-1185">Reference proteome</keyword>
<reference evidence="3" key="1">
    <citation type="journal article" date="2019" name="Int. J. Syst. Evol. Microbiol.">
        <title>The Global Catalogue of Microorganisms (GCM) 10K type strain sequencing project: providing services to taxonomists for standard genome sequencing and annotation.</title>
        <authorList>
            <consortium name="The Broad Institute Genomics Platform"/>
            <consortium name="The Broad Institute Genome Sequencing Center for Infectious Disease"/>
            <person name="Wu L."/>
            <person name="Ma J."/>
        </authorList>
    </citation>
    <scope>NUCLEOTIDE SEQUENCE [LARGE SCALE GENOMIC DNA]</scope>
    <source>
        <strain evidence="3">CCUG 62952</strain>
    </source>
</reference>
<evidence type="ECO:0000313" key="2">
    <source>
        <dbReference type="EMBL" id="MFD0864100.1"/>
    </source>
</evidence>
<dbReference type="RefSeq" id="WP_386411106.1">
    <property type="nucleotide sequence ID" value="NZ_JBHTJH010000025.1"/>
</dbReference>
<evidence type="ECO:0000313" key="3">
    <source>
        <dbReference type="Proteomes" id="UP001596978"/>
    </source>
</evidence>
<dbReference type="Pfam" id="PF04488">
    <property type="entry name" value="Gly_transf_sug"/>
    <property type="match status" value="1"/>
</dbReference>
<dbReference type="InterPro" id="IPR051706">
    <property type="entry name" value="Glycosyltransferase_domain"/>
</dbReference>
<dbReference type="PANTHER" id="PTHR32385:SF15">
    <property type="entry name" value="INOSITOL PHOSPHOCERAMIDE MANNOSYLTRANSFERASE 1"/>
    <property type="match status" value="1"/>
</dbReference>
<dbReference type="SUPFAM" id="SSF53448">
    <property type="entry name" value="Nucleotide-diphospho-sugar transferases"/>
    <property type="match status" value="1"/>
</dbReference>